<dbReference type="AlphaFoldDB" id="A0A0D6JBL7"/>
<evidence type="ECO:0000313" key="1">
    <source>
        <dbReference type="EMBL" id="CPR16511.1"/>
    </source>
</evidence>
<proteinExistence type="predicted"/>
<dbReference type="KEGG" id="fil:BN1229_v1_0838"/>
<evidence type="ECO:0000313" key="2">
    <source>
        <dbReference type="Proteomes" id="UP000033187"/>
    </source>
</evidence>
<gene>
    <name evidence="1" type="ORF">YBN1229_v1_0843</name>
</gene>
<dbReference type="Proteomes" id="UP000033187">
    <property type="component" value="Chromosome 1"/>
</dbReference>
<protein>
    <submittedName>
        <fullName evidence="1">Uncharacterized protein</fullName>
    </submittedName>
</protein>
<keyword evidence="2" id="KW-1185">Reference proteome</keyword>
<accession>A0A0D6JBL7</accession>
<dbReference type="OrthoDB" id="7847585at2"/>
<organism evidence="1 2">
    <name type="scientific">Candidatus Filomicrobium marinum</name>
    <dbReference type="NCBI Taxonomy" id="1608628"/>
    <lineage>
        <taxon>Bacteria</taxon>
        <taxon>Pseudomonadati</taxon>
        <taxon>Pseudomonadota</taxon>
        <taxon>Alphaproteobacteria</taxon>
        <taxon>Hyphomicrobiales</taxon>
        <taxon>Hyphomicrobiaceae</taxon>
        <taxon>Filomicrobium</taxon>
    </lineage>
</organism>
<dbReference type="EMBL" id="LN829119">
    <property type="protein sequence ID" value="CPR16511.1"/>
    <property type="molecule type" value="Genomic_DNA"/>
</dbReference>
<name>A0A0D6JBL7_9HYPH</name>
<dbReference type="KEGG" id="fiy:BN1229_v1_0843"/>
<reference evidence="2" key="1">
    <citation type="submission" date="2015-02" db="EMBL/GenBank/DDBJ databases">
        <authorList>
            <person name="Chooi Y.-H."/>
        </authorList>
    </citation>
    <scope>NUCLEOTIDE SEQUENCE [LARGE SCALE GENOMIC DNA]</scope>
    <source>
        <strain evidence="2">strain Y</strain>
    </source>
</reference>
<dbReference type="RefSeq" id="WP_046476805.1">
    <property type="nucleotide sequence ID" value="NZ_LN829118.1"/>
</dbReference>
<sequence>MAEPHVITALAKKRAELSGDIERTQIELRKMILDLERLDATLLMFDPDYEIASIKPKAFRPPEDWSKRGEMTRLILGILRKATEPLTSRDIATQLVLERALDRHDAKLLRLMTKRVGVALRGQRDKGVTVSTIGPGQCVLWRLMIRP</sequence>